<accession>A0A151ID64</accession>
<dbReference type="EMBL" id="KQ977980">
    <property type="protein sequence ID" value="KYM98353.1"/>
    <property type="molecule type" value="Genomic_DNA"/>
</dbReference>
<dbReference type="STRING" id="456900.A0A151ID64"/>
<dbReference type="InterPro" id="IPR055469">
    <property type="entry name" value="DUF7041"/>
</dbReference>
<keyword evidence="3" id="KW-1185">Reference proteome</keyword>
<dbReference type="PANTHER" id="PTHR33327">
    <property type="entry name" value="ENDONUCLEASE"/>
    <property type="match status" value="1"/>
</dbReference>
<gene>
    <name evidence="2" type="ORF">ALC62_10939</name>
</gene>
<dbReference type="Pfam" id="PF23055">
    <property type="entry name" value="DUF7041"/>
    <property type="match status" value="1"/>
</dbReference>
<feature type="domain" description="DUF7041" evidence="1">
    <location>
        <begin position="60"/>
        <end position="141"/>
    </location>
</feature>
<dbReference type="Proteomes" id="UP000078542">
    <property type="component" value="Unassembled WGS sequence"/>
</dbReference>
<sequence>MPMDRTPIKVPNTSTNMQFDEVPIFNNTAADEAEVQRAESLHTGESNQINSNEFRLIKLLTFWHKHPKLWFAQLESEFLVYRIRSDDVKFSSVLRHLDEKALMTVSDIVENPPEKDKYNILKTALIDRFTDSEEKRLRQLLAGIELNDKKPSDLLREIKQLSGGSLADNVLHSLWLQRLPFRVQATLAVVDPVTPNLADLEKRIAALEFKCSRSKSRSNYRRRRNFRSKSRDKSDSTNSEICFYHRKFGSKAFKCTVPCSMSKTLALADKPEN</sequence>
<reference evidence="2 3" key="1">
    <citation type="submission" date="2016-03" db="EMBL/GenBank/DDBJ databases">
        <title>Cyphomyrmex costatus WGS genome.</title>
        <authorList>
            <person name="Nygaard S."/>
            <person name="Hu H."/>
            <person name="Boomsma J."/>
            <person name="Zhang G."/>
        </authorList>
    </citation>
    <scope>NUCLEOTIDE SEQUENCE [LARGE SCALE GENOMIC DNA]</scope>
    <source>
        <strain evidence="2">MS0001</strain>
        <tissue evidence="2">Whole body</tissue>
    </source>
</reference>
<name>A0A151ID64_9HYME</name>
<proteinExistence type="predicted"/>
<dbReference type="PANTHER" id="PTHR33327:SF3">
    <property type="entry name" value="RNA-DIRECTED DNA POLYMERASE"/>
    <property type="match status" value="1"/>
</dbReference>
<dbReference type="AlphaFoldDB" id="A0A151ID64"/>
<evidence type="ECO:0000259" key="1">
    <source>
        <dbReference type="Pfam" id="PF23055"/>
    </source>
</evidence>
<evidence type="ECO:0000313" key="3">
    <source>
        <dbReference type="Proteomes" id="UP000078542"/>
    </source>
</evidence>
<protein>
    <recommendedName>
        <fullName evidence="1">DUF7041 domain-containing protein</fullName>
    </recommendedName>
</protein>
<organism evidence="2 3">
    <name type="scientific">Cyphomyrmex costatus</name>
    <dbReference type="NCBI Taxonomy" id="456900"/>
    <lineage>
        <taxon>Eukaryota</taxon>
        <taxon>Metazoa</taxon>
        <taxon>Ecdysozoa</taxon>
        <taxon>Arthropoda</taxon>
        <taxon>Hexapoda</taxon>
        <taxon>Insecta</taxon>
        <taxon>Pterygota</taxon>
        <taxon>Neoptera</taxon>
        <taxon>Endopterygota</taxon>
        <taxon>Hymenoptera</taxon>
        <taxon>Apocrita</taxon>
        <taxon>Aculeata</taxon>
        <taxon>Formicoidea</taxon>
        <taxon>Formicidae</taxon>
        <taxon>Myrmicinae</taxon>
        <taxon>Cyphomyrmex</taxon>
    </lineage>
</organism>
<evidence type="ECO:0000313" key="2">
    <source>
        <dbReference type="EMBL" id="KYM98353.1"/>
    </source>
</evidence>